<evidence type="ECO:0000256" key="1">
    <source>
        <dbReference type="ARBA" id="ARBA00009067"/>
    </source>
</evidence>
<dbReference type="InterPro" id="IPR003675">
    <property type="entry name" value="Rce1/LyrA-like_dom"/>
</dbReference>
<protein>
    <submittedName>
        <fullName evidence="3">Type II CAAX endopeptidase family protein</fullName>
    </submittedName>
</protein>
<dbReference type="InterPro" id="IPR052710">
    <property type="entry name" value="CAAX_protease"/>
</dbReference>
<geneLocation type="plasmid" evidence="3 4">
    <name>p1_CACC879</name>
</geneLocation>
<proteinExistence type="inferred from homology"/>
<organism evidence="3 4">
    <name type="scientific">Latilactobacillus curvatus</name>
    <name type="common">Lactobacillus curvatus</name>
    <dbReference type="NCBI Taxonomy" id="28038"/>
    <lineage>
        <taxon>Bacteria</taxon>
        <taxon>Bacillati</taxon>
        <taxon>Bacillota</taxon>
        <taxon>Bacilli</taxon>
        <taxon>Lactobacillales</taxon>
        <taxon>Lactobacillaceae</taxon>
        <taxon>Latilactobacillus</taxon>
    </lineage>
</organism>
<dbReference type="Pfam" id="PF02517">
    <property type="entry name" value="Rce1-like"/>
    <property type="match status" value="1"/>
</dbReference>
<sequence length="210" mass="23556">MTLYKQNFSIIISYLFILLIPSAVVRFGHLSASFFLITTIVDCLGAAWLLYLNQRTQANAIEQRPFPLKPIIIWGLCGIVLVLVIQILAGFIEQNILHITAKSLNTISLMTMMQQQPFLILATTIAAPIMEEITFRKAIFGGLASRLNRILAAIISSLLFAFLHQDGHLLIYTAIGLFLCWLYRKTGSIFTTIISHAGMNLIVTLLYLNR</sequence>
<comment type="similarity">
    <text evidence="1">Belongs to the UPF0177 family.</text>
</comment>
<dbReference type="GO" id="GO:0080120">
    <property type="term" value="P:CAAX-box protein maturation"/>
    <property type="evidence" value="ECO:0007669"/>
    <property type="project" value="UniProtKB-ARBA"/>
</dbReference>
<reference evidence="3" key="1">
    <citation type="submission" date="2023-02" db="EMBL/GenBank/DDBJ databases">
        <title>Complete genome sequence of Lactobacillus curvatus CACC879 isolated from Pig feces.</title>
        <authorList>
            <person name="Park S."/>
            <person name="Park M.A."/>
            <person name="Kim D.-H."/>
            <person name="Kim Y."/>
        </authorList>
    </citation>
    <scope>NUCLEOTIDE SEQUENCE</scope>
    <source>
        <strain evidence="3">Curvatus</strain>
        <plasmid evidence="3">p1_CACC879</plasmid>
    </source>
</reference>
<accession>A0A1B2A4Q0</accession>
<dbReference type="EMBL" id="CP117684">
    <property type="protein sequence ID" value="WDC93154.1"/>
    <property type="molecule type" value="Genomic_DNA"/>
</dbReference>
<keyword evidence="3" id="KW-0614">Plasmid</keyword>
<dbReference type="PANTHER" id="PTHR36435:SF6">
    <property type="entry name" value="ABORTIVE INFECTION PROTEIN"/>
    <property type="match status" value="1"/>
</dbReference>
<dbReference type="PANTHER" id="PTHR36435">
    <property type="entry name" value="SLR1288 PROTEIN"/>
    <property type="match status" value="1"/>
</dbReference>
<dbReference type="AlphaFoldDB" id="A0A1B2A4Q0"/>
<evidence type="ECO:0000313" key="3">
    <source>
        <dbReference type="EMBL" id="WDC93154.1"/>
    </source>
</evidence>
<dbReference type="GeneID" id="49611654"/>
<gene>
    <name evidence="3" type="ORF">PSR33_08505</name>
</gene>
<name>A0A1B2A4Q0_LATCU</name>
<dbReference type="OrthoDB" id="2194912at2"/>
<dbReference type="RefSeq" id="WP_004265005.1">
    <property type="nucleotide sequence ID" value="NZ_BJOQ01000007.1"/>
</dbReference>
<feature type="domain" description="CAAX prenyl protease 2/Lysostaphin resistance protein A-like" evidence="2">
    <location>
        <begin position="116"/>
        <end position="202"/>
    </location>
</feature>
<evidence type="ECO:0000313" key="4">
    <source>
        <dbReference type="Proteomes" id="UP001215533"/>
    </source>
</evidence>
<evidence type="ECO:0000259" key="2">
    <source>
        <dbReference type="Pfam" id="PF02517"/>
    </source>
</evidence>
<dbReference type="Proteomes" id="UP001215533">
    <property type="component" value="Plasmid p1_CACC879"/>
</dbReference>
<dbReference type="GO" id="GO:0004175">
    <property type="term" value="F:endopeptidase activity"/>
    <property type="evidence" value="ECO:0007669"/>
    <property type="project" value="UniProtKB-ARBA"/>
</dbReference>